<evidence type="ECO:0000256" key="2">
    <source>
        <dbReference type="ARBA" id="ARBA00022525"/>
    </source>
</evidence>
<evidence type="ECO:0000313" key="15">
    <source>
        <dbReference type="Proteomes" id="UP000538817"/>
    </source>
</evidence>
<dbReference type="GO" id="GO:0030154">
    <property type="term" value="P:cell differentiation"/>
    <property type="evidence" value="ECO:0007669"/>
    <property type="project" value="TreeGrafter"/>
</dbReference>
<dbReference type="GO" id="GO:0030510">
    <property type="term" value="P:regulation of BMP signaling pathway"/>
    <property type="evidence" value="ECO:0007669"/>
    <property type="project" value="TreeGrafter"/>
</dbReference>
<dbReference type="InterPro" id="IPR050653">
    <property type="entry name" value="Prot_Inhib_GrowthFact_Antg"/>
</dbReference>
<feature type="domain" description="Kazal-like" evidence="13">
    <location>
        <begin position="86"/>
        <end position="133"/>
    </location>
</feature>
<dbReference type="PROSITE" id="PS50835">
    <property type="entry name" value="IG_LIKE"/>
    <property type="match status" value="2"/>
</dbReference>
<dbReference type="FunFam" id="3.30.60.30:FF:000007">
    <property type="entry name" value="follistatin-related protein 5 isoform X1"/>
    <property type="match status" value="1"/>
</dbReference>
<dbReference type="PROSITE" id="PS50222">
    <property type="entry name" value="EF_HAND_2"/>
    <property type="match status" value="1"/>
</dbReference>
<feature type="domain" description="Ig-like" evidence="12">
    <location>
        <begin position="232"/>
        <end position="319"/>
    </location>
</feature>
<feature type="domain" description="EF-hand" evidence="11">
    <location>
        <begin position="171"/>
        <end position="206"/>
    </location>
</feature>
<accession>A0A7K6ZTB6</accession>
<evidence type="ECO:0000256" key="5">
    <source>
        <dbReference type="ARBA" id="ARBA00022737"/>
    </source>
</evidence>
<dbReference type="SMART" id="SM00408">
    <property type="entry name" value="IGc2"/>
    <property type="match status" value="2"/>
</dbReference>
<dbReference type="InterPro" id="IPR013783">
    <property type="entry name" value="Ig-like_fold"/>
</dbReference>
<keyword evidence="3" id="KW-0479">Metal-binding</keyword>
<dbReference type="Gene3D" id="1.10.238.10">
    <property type="entry name" value="EF-hand"/>
    <property type="match status" value="1"/>
</dbReference>
<dbReference type="InterPro" id="IPR036179">
    <property type="entry name" value="Ig-like_dom_sf"/>
</dbReference>
<dbReference type="PANTHER" id="PTHR10913:SF9">
    <property type="entry name" value="FOLLISTATIN-RELATED PROTEIN 4"/>
    <property type="match status" value="1"/>
</dbReference>
<dbReference type="SMART" id="SM00409">
    <property type="entry name" value="IG"/>
    <property type="match status" value="2"/>
</dbReference>
<dbReference type="SUPFAM" id="SSF100895">
    <property type="entry name" value="Kazal-type serine protease inhibitors"/>
    <property type="match status" value="1"/>
</dbReference>
<keyword evidence="4 10" id="KW-0732">Signal</keyword>
<dbReference type="AlphaFoldDB" id="A0A7K6ZTB6"/>
<dbReference type="CDD" id="cd00051">
    <property type="entry name" value="EFh"/>
    <property type="match status" value="1"/>
</dbReference>
<dbReference type="SMART" id="SM00054">
    <property type="entry name" value="EFh"/>
    <property type="match status" value="2"/>
</dbReference>
<dbReference type="Pfam" id="PF13202">
    <property type="entry name" value="EF-hand_5"/>
    <property type="match status" value="1"/>
</dbReference>
<dbReference type="PROSITE" id="PS00018">
    <property type="entry name" value="EF_HAND_1"/>
    <property type="match status" value="2"/>
</dbReference>
<dbReference type="SUPFAM" id="SSF75011">
    <property type="entry name" value="3-carboxy-cis,cis-mucoante lactonizing enzyme"/>
    <property type="match status" value="1"/>
</dbReference>
<evidence type="ECO:0000259" key="13">
    <source>
        <dbReference type="PROSITE" id="PS51465"/>
    </source>
</evidence>
<feature type="domain" description="Ig-like" evidence="12">
    <location>
        <begin position="337"/>
        <end position="422"/>
    </location>
</feature>
<comment type="subcellular location">
    <subcellularLocation>
        <location evidence="1">Secreted</location>
    </subcellularLocation>
</comment>
<feature type="signal peptide" evidence="10">
    <location>
        <begin position="1"/>
        <end position="23"/>
    </location>
</feature>
<dbReference type="Pfam" id="PF13927">
    <property type="entry name" value="Ig_3"/>
    <property type="match status" value="2"/>
</dbReference>
<evidence type="ECO:0000256" key="3">
    <source>
        <dbReference type="ARBA" id="ARBA00022723"/>
    </source>
</evidence>
<feature type="chain" id="PRO_5029457706" evidence="10">
    <location>
        <begin position="24"/>
        <end position="836"/>
    </location>
</feature>
<keyword evidence="8" id="KW-0325">Glycoprotein</keyword>
<feature type="non-terminal residue" evidence="14">
    <location>
        <position position="1"/>
    </location>
</feature>
<keyword evidence="9" id="KW-0393">Immunoglobulin domain</keyword>
<sequence length="836" mass="93679">MMKSRSVWFSLVLLGVFPSVMRGWMESDRSRRLYPDAGRLHQEDSRRLEVARKKAVSGQDTSCEHKFCGRGSECVVSAASGRPECRCVRGCKPRYVPVCGSDGRLYENHCQLHRASCLQRRKIYISHSKDCFFKGGSCTMADYGRLKSILLELGERRRSAPSRPARDTAAQKRALVQDTFTHLDVNGDGHLSGSELAQVMEKEALEDDVLHCTLEDLLRFDDYNKDGFLTLPELYTAFQVVQLSLPEEQRVSVSTVTVGLSTVLTCGVRGALRPPIIWKRNGVVLNFLDLEDINDFGEDDSLYIAKVTTIHMGNYTCHAYGYDELYQTHVLQVNVPPVIRVYPETQAQEPGVAASLRCHAEGIPNPRISWLKNGVDIPPKLSKQLALLANGSELHISSVRYEDTGAYTCIAKNEVGVDEDISSLFIEDSARKTLANILWREEGLSVGNVFYVFSDDGVTVLQPNECEIRRHIRPDERIFTSYEEICPRGEGEDAQSCLWASAVNVRDKYIYAAQPRQNRVVIIDTQSQKAVQSLDVDPLPAKLHYDKSHDQVWVLSWGDMQKSSPTLQVIPEASGGEEQRVVRTPFEGVDDFFIPPTNLIINHIRFGFLFPKSKSTIHKIDLETVTHLKTLDLGGSGCVPRAMAYTHLGGYFFVQCHRRASTLAQLVIDSVTDAVIGPNGHVSGTPHISPDGRYLVSADEDSGRITVQTITVRGEIKLIYDLQTNIHVSDLTFQPSFTEGNQYYIYATSHLQTDVLFVELSTGKMNVLKNLKDPVTSKDWPWSSYNRIMKDSGLFGQYLITPAKESLFVINGRQNTLRCEVSGIRRGNTVIWVGEV</sequence>
<dbReference type="CDD" id="cd05736">
    <property type="entry name" value="IgI_2_Follistatin_like"/>
    <property type="match status" value="1"/>
</dbReference>
<name>A0A7K6ZTB6_9AVES</name>
<keyword evidence="5" id="KW-0677">Repeat</keyword>
<keyword evidence="7" id="KW-1015">Disulfide bond</keyword>
<evidence type="ECO:0000256" key="10">
    <source>
        <dbReference type="SAM" id="SignalP"/>
    </source>
</evidence>
<dbReference type="InterPro" id="IPR003599">
    <property type="entry name" value="Ig_sub"/>
</dbReference>
<dbReference type="PROSITE" id="PS51465">
    <property type="entry name" value="KAZAL_2"/>
    <property type="match status" value="1"/>
</dbReference>
<feature type="non-terminal residue" evidence="14">
    <location>
        <position position="836"/>
    </location>
</feature>
<dbReference type="GO" id="GO:0005615">
    <property type="term" value="C:extracellular space"/>
    <property type="evidence" value="ECO:0007669"/>
    <property type="project" value="TreeGrafter"/>
</dbReference>
<dbReference type="SMART" id="SM00280">
    <property type="entry name" value="KAZAL"/>
    <property type="match status" value="1"/>
</dbReference>
<organism evidence="14 15">
    <name type="scientific">Nothoprocta pentlandii</name>
    <dbReference type="NCBI Taxonomy" id="2585814"/>
    <lineage>
        <taxon>Eukaryota</taxon>
        <taxon>Metazoa</taxon>
        <taxon>Chordata</taxon>
        <taxon>Craniata</taxon>
        <taxon>Vertebrata</taxon>
        <taxon>Euteleostomi</taxon>
        <taxon>Archelosauria</taxon>
        <taxon>Archosauria</taxon>
        <taxon>Dinosauria</taxon>
        <taxon>Saurischia</taxon>
        <taxon>Theropoda</taxon>
        <taxon>Coelurosauria</taxon>
        <taxon>Aves</taxon>
        <taxon>Palaeognathae</taxon>
        <taxon>Tinamiformes</taxon>
        <taxon>Tinamidae</taxon>
        <taxon>Nothoprocta</taxon>
    </lineage>
</organism>
<dbReference type="Gene3D" id="3.30.60.30">
    <property type="match status" value="1"/>
</dbReference>
<dbReference type="InterPro" id="IPR007110">
    <property type="entry name" value="Ig-like_dom"/>
</dbReference>
<gene>
    <name evidence="14" type="primary">Fstl4</name>
    <name evidence="14" type="ORF">NOTPEN_R04756</name>
</gene>
<reference evidence="14 15" key="1">
    <citation type="submission" date="2019-09" db="EMBL/GenBank/DDBJ databases">
        <title>Bird 10,000 Genomes (B10K) Project - Family phase.</title>
        <authorList>
            <person name="Zhang G."/>
        </authorList>
    </citation>
    <scope>NUCLEOTIDE SEQUENCE [LARGE SCALE GENOMIC DNA]</scope>
    <source>
        <strain evidence="14">B10K-MSB-04</strain>
    </source>
</reference>
<dbReference type="Proteomes" id="UP000538817">
    <property type="component" value="Unassembled WGS sequence"/>
</dbReference>
<evidence type="ECO:0000256" key="8">
    <source>
        <dbReference type="ARBA" id="ARBA00023180"/>
    </source>
</evidence>
<dbReference type="PANTHER" id="PTHR10913">
    <property type="entry name" value="FOLLISTATIN-RELATED"/>
    <property type="match status" value="1"/>
</dbReference>
<evidence type="ECO:0000313" key="14">
    <source>
        <dbReference type="EMBL" id="NWX87234.1"/>
    </source>
</evidence>
<dbReference type="InterPro" id="IPR002350">
    <property type="entry name" value="Kazal_dom"/>
</dbReference>
<comment type="caution">
    <text evidence="14">The sequence shown here is derived from an EMBL/GenBank/DDBJ whole genome shotgun (WGS) entry which is preliminary data.</text>
</comment>
<keyword evidence="2" id="KW-0964">Secreted</keyword>
<keyword evidence="6" id="KW-0106">Calcium</keyword>
<dbReference type="InterPro" id="IPR003598">
    <property type="entry name" value="Ig_sub2"/>
</dbReference>
<dbReference type="SUPFAM" id="SSF48726">
    <property type="entry name" value="Immunoglobulin"/>
    <property type="match status" value="2"/>
</dbReference>
<dbReference type="InterPro" id="IPR018247">
    <property type="entry name" value="EF_Hand_1_Ca_BS"/>
</dbReference>
<keyword evidence="15" id="KW-1185">Reference proteome</keyword>
<dbReference type="CDD" id="cd00096">
    <property type="entry name" value="Ig"/>
    <property type="match status" value="1"/>
</dbReference>
<evidence type="ECO:0000256" key="1">
    <source>
        <dbReference type="ARBA" id="ARBA00004613"/>
    </source>
</evidence>
<dbReference type="InterPro" id="IPR015943">
    <property type="entry name" value="WD40/YVTN_repeat-like_dom_sf"/>
</dbReference>
<dbReference type="Gene3D" id="2.60.40.10">
    <property type="entry name" value="Immunoglobulins"/>
    <property type="match status" value="2"/>
</dbReference>
<evidence type="ECO:0000259" key="12">
    <source>
        <dbReference type="PROSITE" id="PS50835"/>
    </source>
</evidence>
<dbReference type="SUPFAM" id="SSF47473">
    <property type="entry name" value="EF-hand"/>
    <property type="match status" value="1"/>
</dbReference>
<evidence type="ECO:0000259" key="11">
    <source>
        <dbReference type="PROSITE" id="PS50222"/>
    </source>
</evidence>
<evidence type="ECO:0000256" key="4">
    <source>
        <dbReference type="ARBA" id="ARBA00022729"/>
    </source>
</evidence>
<dbReference type="CDD" id="cd00104">
    <property type="entry name" value="KAZAL_FS"/>
    <property type="match status" value="1"/>
</dbReference>
<proteinExistence type="predicted"/>
<dbReference type="FunFam" id="2.60.40.10:FF:000653">
    <property type="entry name" value="Follistatin like 4"/>
    <property type="match status" value="1"/>
</dbReference>
<dbReference type="EMBL" id="VZSG01000278">
    <property type="protein sequence ID" value="NWX87234.1"/>
    <property type="molecule type" value="Genomic_DNA"/>
</dbReference>
<dbReference type="Gene3D" id="2.130.10.10">
    <property type="entry name" value="YVTN repeat-like/Quinoprotein amine dehydrogenase"/>
    <property type="match status" value="2"/>
</dbReference>
<evidence type="ECO:0000256" key="9">
    <source>
        <dbReference type="ARBA" id="ARBA00023319"/>
    </source>
</evidence>
<dbReference type="InterPro" id="IPR011992">
    <property type="entry name" value="EF-hand-dom_pair"/>
</dbReference>
<protein>
    <submittedName>
        <fullName evidence="14">FSTL4 protein</fullName>
    </submittedName>
</protein>
<dbReference type="Pfam" id="PF07648">
    <property type="entry name" value="Kazal_2"/>
    <property type="match status" value="1"/>
</dbReference>
<dbReference type="InterPro" id="IPR036058">
    <property type="entry name" value="Kazal_dom_sf"/>
</dbReference>
<dbReference type="FunFam" id="2.60.40.10:FF:002358">
    <property type="entry name" value="Follistatin like 4"/>
    <property type="match status" value="1"/>
</dbReference>
<evidence type="ECO:0000256" key="7">
    <source>
        <dbReference type="ARBA" id="ARBA00023157"/>
    </source>
</evidence>
<evidence type="ECO:0000256" key="6">
    <source>
        <dbReference type="ARBA" id="ARBA00022837"/>
    </source>
</evidence>
<dbReference type="GO" id="GO:0005509">
    <property type="term" value="F:calcium ion binding"/>
    <property type="evidence" value="ECO:0007669"/>
    <property type="project" value="InterPro"/>
</dbReference>
<dbReference type="InterPro" id="IPR002048">
    <property type="entry name" value="EF_hand_dom"/>
</dbReference>